<name>A0A2I0KAC3_PUNGR</name>
<organism evidence="2 3">
    <name type="scientific">Punica granatum</name>
    <name type="common">Pomegranate</name>
    <dbReference type="NCBI Taxonomy" id="22663"/>
    <lineage>
        <taxon>Eukaryota</taxon>
        <taxon>Viridiplantae</taxon>
        <taxon>Streptophyta</taxon>
        <taxon>Embryophyta</taxon>
        <taxon>Tracheophyta</taxon>
        <taxon>Spermatophyta</taxon>
        <taxon>Magnoliopsida</taxon>
        <taxon>eudicotyledons</taxon>
        <taxon>Gunneridae</taxon>
        <taxon>Pentapetalae</taxon>
        <taxon>rosids</taxon>
        <taxon>malvids</taxon>
        <taxon>Myrtales</taxon>
        <taxon>Lythraceae</taxon>
        <taxon>Punica</taxon>
    </lineage>
</organism>
<dbReference type="AlphaFoldDB" id="A0A2I0KAC3"/>
<feature type="region of interest" description="Disordered" evidence="1">
    <location>
        <begin position="1"/>
        <end position="41"/>
    </location>
</feature>
<evidence type="ECO:0000313" key="2">
    <source>
        <dbReference type="EMBL" id="PKI65487.1"/>
    </source>
</evidence>
<protein>
    <submittedName>
        <fullName evidence="2">Uncharacterized protein</fullName>
    </submittedName>
</protein>
<dbReference type="EMBL" id="PGOL01000750">
    <property type="protein sequence ID" value="PKI65487.1"/>
    <property type="molecule type" value="Genomic_DNA"/>
</dbReference>
<gene>
    <name evidence="2" type="ORF">CRG98_014145</name>
</gene>
<dbReference type="Proteomes" id="UP000233551">
    <property type="component" value="Unassembled WGS sequence"/>
</dbReference>
<sequence length="117" mass="12396">MQSPSTPSSPLPPTKNTDKKENDGKATTPAKATPFPSSLPLPHLTTSTPLPCLCKPYLPALPYLLLRGVVVYVSYRLVSYLIAASILASLVNLGEEGSGDIDFLGLRVNAEACPWGS</sequence>
<evidence type="ECO:0000256" key="1">
    <source>
        <dbReference type="SAM" id="MobiDB-lite"/>
    </source>
</evidence>
<proteinExistence type="predicted"/>
<evidence type="ECO:0000313" key="3">
    <source>
        <dbReference type="Proteomes" id="UP000233551"/>
    </source>
</evidence>
<accession>A0A2I0KAC3</accession>
<reference evidence="2 3" key="1">
    <citation type="submission" date="2017-11" db="EMBL/GenBank/DDBJ databases">
        <title>De-novo sequencing of pomegranate (Punica granatum L.) genome.</title>
        <authorList>
            <person name="Akparov Z."/>
            <person name="Amiraslanov A."/>
            <person name="Hajiyeva S."/>
            <person name="Abbasov M."/>
            <person name="Kaur K."/>
            <person name="Hamwieh A."/>
            <person name="Solovyev V."/>
            <person name="Salamov A."/>
            <person name="Braich B."/>
            <person name="Kosarev P."/>
            <person name="Mahmoud A."/>
            <person name="Hajiyev E."/>
            <person name="Babayeva S."/>
            <person name="Izzatullayeva V."/>
            <person name="Mammadov A."/>
            <person name="Mammadov A."/>
            <person name="Sharifova S."/>
            <person name="Ojaghi J."/>
            <person name="Eynullazada K."/>
            <person name="Bayramov B."/>
            <person name="Abdulazimova A."/>
            <person name="Shahmuradov I."/>
        </authorList>
    </citation>
    <scope>NUCLEOTIDE SEQUENCE [LARGE SCALE GENOMIC DNA]</scope>
    <source>
        <strain evidence="3">cv. AG2017</strain>
        <tissue evidence="2">Leaf</tissue>
    </source>
</reference>
<keyword evidence="3" id="KW-1185">Reference proteome</keyword>
<comment type="caution">
    <text evidence="2">The sequence shown here is derived from an EMBL/GenBank/DDBJ whole genome shotgun (WGS) entry which is preliminary data.</text>
</comment>